<organism evidence="1 2">
    <name type="scientific">Araneus ventricosus</name>
    <name type="common">Orbweaver spider</name>
    <name type="synonym">Epeira ventricosa</name>
    <dbReference type="NCBI Taxonomy" id="182803"/>
    <lineage>
        <taxon>Eukaryota</taxon>
        <taxon>Metazoa</taxon>
        <taxon>Ecdysozoa</taxon>
        <taxon>Arthropoda</taxon>
        <taxon>Chelicerata</taxon>
        <taxon>Arachnida</taxon>
        <taxon>Araneae</taxon>
        <taxon>Araneomorphae</taxon>
        <taxon>Entelegynae</taxon>
        <taxon>Araneoidea</taxon>
        <taxon>Araneidae</taxon>
        <taxon>Araneus</taxon>
    </lineage>
</organism>
<protein>
    <submittedName>
        <fullName evidence="1">Uncharacterized protein</fullName>
    </submittedName>
</protein>
<accession>A0A4Y2BRG4</accession>
<dbReference type="Proteomes" id="UP000499080">
    <property type="component" value="Unassembled WGS sequence"/>
</dbReference>
<name>A0A4Y2BRG4_ARAVE</name>
<sequence length="124" mass="13854">MEFLRAQYRLVTGLSRPISCQDGRSAEFSFIFRIGIISGSYSCAFWISLKDHLSSGVMVKASTEISVSILKFFSAFEQGSQPSKQSRPERTSFPSEVLSRYCALPERKKFSPILSVSRSSPCLP</sequence>
<evidence type="ECO:0000313" key="1">
    <source>
        <dbReference type="EMBL" id="GBL94801.1"/>
    </source>
</evidence>
<proteinExistence type="predicted"/>
<keyword evidence="2" id="KW-1185">Reference proteome</keyword>
<evidence type="ECO:0000313" key="2">
    <source>
        <dbReference type="Proteomes" id="UP000499080"/>
    </source>
</evidence>
<reference evidence="1 2" key="1">
    <citation type="journal article" date="2019" name="Sci. Rep.">
        <title>Orb-weaving spider Araneus ventricosus genome elucidates the spidroin gene catalogue.</title>
        <authorList>
            <person name="Kono N."/>
            <person name="Nakamura H."/>
            <person name="Ohtoshi R."/>
            <person name="Moran D.A.P."/>
            <person name="Shinohara A."/>
            <person name="Yoshida Y."/>
            <person name="Fujiwara M."/>
            <person name="Mori M."/>
            <person name="Tomita M."/>
            <person name="Arakawa K."/>
        </authorList>
    </citation>
    <scope>NUCLEOTIDE SEQUENCE [LARGE SCALE GENOMIC DNA]</scope>
</reference>
<dbReference type="EMBL" id="BGPR01084285">
    <property type="protein sequence ID" value="GBL94801.1"/>
    <property type="molecule type" value="Genomic_DNA"/>
</dbReference>
<dbReference type="AlphaFoldDB" id="A0A4Y2BRG4"/>
<comment type="caution">
    <text evidence="1">The sequence shown here is derived from an EMBL/GenBank/DDBJ whole genome shotgun (WGS) entry which is preliminary data.</text>
</comment>
<gene>
    <name evidence="1" type="ORF">AVEN_27268_1</name>
</gene>